<dbReference type="STRING" id="1072685.IX83_05635"/>
<dbReference type="InterPro" id="IPR019092">
    <property type="entry name" value="SSO2081-like_dom"/>
</dbReference>
<name>A0A077DHA7_9BURK</name>
<feature type="domain" description="CRISPR system ring nuclease SSO2081-like" evidence="1">
    <location>
        <begin position="18"/>
        <end position="236"/>
    </location>
</feature>
<dbReference type="EMBL" id="CP009238">
    <property type="protein sequence ID" value="AIL32867.1"/>
    <property type="molecule type" value="Genomic_DNA"/>
</dbReference>
<sequence length="381" mass="43324">MVAQTYSKKILLSVTGMSPAVVTETLYALVHEKKMIPTEIHVITTLNGKNKVMSALLGIEGGRQKSKGALAEFCEDYNLPPIKFDESCIHVITNENDEELSDIRTPQENQLAADVIIGLVGDFCRDKQTQVHVSIAGGRKTMGFFMGYALSLYGREQDSLSHVLVSSDFENLPNFYYPKPQPYMINDLQGREIDASQAKVMLAEIPWVRLSQGFPESLLQQKYSYSETVQKMQELLPPYSITFISPVDDRKVKFGESITELSPRSYAFLLSVCLFKHYGKAYSYHEKGNSLELIEAVYGEIMGFYDKSTWRFKLNNAKSLLADSRTELRKKLNELFGVKRDKMPYLPSATNSTYYIDIDITKINWKAIEKDLKDVLPFFET</sequence>
<dbReference type="NCBIfam" id="TIGR02584">
    <property type="entry name" value="cas_NE0113"/>
    <property type="match status" value="1"/>
</dbReference>
<dbReference type="InterPro" id="IPR013413">
    <property type="entry name" value="CRISPR-assoc_prot_NE0113"/>
</dbReference>
<reference evidence="2 3" key="1">
    <citation type="journal article" date="2014" name="BMC Genomics">
        <title>A genomic perspective on a new bacterial genus and species from the Alcaligenaceae family, Basilea psittacipulmonis.</title>
        <authorList>
            <person name="Whiteson K.L."/>
            <person name="Hernandez D."/>
            <person name="Lazarevic V."/>
            <person name="Gaia N."/>
            <person name="Farinelli L."/>
            <person name="Francois P."/>
            <person name="Pilo P."/>
            <person name="Frey J."/>
            <person name="Schrenzel J."/>
        </authorList>
    </citation>
    <scope>NUCLEOTIDE SEQUENCE [LARGE SCALE GENOMIC DNA]</scope>
    <source>
        <strain evidence="2 3">DSM 24701</strain>
    </source>
</reference>
<dbReference type="Pfam" id="PF09623">
    <property type="entry name" value="Cas_NE0113"/>
    <property type="match status" value="1"/>
</dbReference>
<accession>A0A077DHA7</accession>
<dbReference type="Proteomes" id="UP000028945">
    <property type="component" value="Chromosome"/>
</dbReference>
<dbReference type="OrthoDB" id="9805822at2"/>
<evidence type="ECO:0000313" key="3">
    <source>
        <dbReference type="Proteomes" id="UP000028945"/>
    </source>
</evidence>
<gene>
    <name evidence="2" type="ORF">IX83_05635</name>
</gene>
<dbReference type="CDD" id="cd09741">
    <property type="entry name" value="Csx1_III-U"/>
    <property type="match status" value="1"/>
</dbReference>
<dbReference type="AlphaFoldDB" id="A0A077DHA7"/>
<keyword evidence="3" id="KW-1185">Reference proteome</keyword>
<dbReference type="RefSeq" id="WP_038500033.1">
    <property type="nucleotide sequence ID" value="NZ_AFWK01000064.1"/>
</dbReference>
<evidence type="ECO:0000259" key="1">
    <source>
        <dbReference type="Pfam" id="PF09623"/>
    </source>
</evidence>
<proteinExistence type="predicted"/>
<evidence type="ECO:0000313" key="2">
    <source>
        <dbReference type="EMBL" id="AIL32867.1"/>
    </source>
</evidence>
<dbReference type="eggNOG" id="COG0745">
    <property type="taxonomic scope" value="Bacteria"/>
</dbReference>
<dbReference type="KEGG" id="bpsi:IX83_05635"/>
<dbReference type="HOGENOM" id="CLU_050851_0_0_4"/>
<organism evidence="2 3">
    <name type="scientific">Basilea psittacipulmonis DSM 24701</name>
    <dbReference type="NCBI Taxonomy" id="1072685"/>
    <lineage>
        <taxon>Bacteria</taxon>
        <taxon>Pseudomonadati</taxon>
        <taxon>Pseudomonadota</taxon>
        <taxon>Betaproteobacteria</taxon>
        <taxon>Burkholderiales</taxon>
        <taxon>Alcaligenaceae</taxon>
        <taxon>Basilea</taxon>
    </lineage>
</organism>
<protein>
    <submittedName>
        <fullName evidence="2">CRISPR-associated protein</fullName>
    </submittedName>
</protein>